<dbReference type="EMBL" id="JACGWJ010000021">
    <property type="protein sequence ID" value="KAL0335904.1"/>
    <property type="molecule type" value="Genomic_DNA"/>
</dbReference>
<reference evidence="3" key="1">
    <citation type="submission" date="2020-06" db="EMBL/GenBank/DDBJ databases">
        <authorList>
            <person name="Li T."/>
            <person name="Hu X."/>
            <person name="Zhang T."/>
            <person name="Song X."/>
            <person name="Zhang H."/>
            <person name="Dai N."/>
            <person name="Sheng W."/>
            <person name="Hou X."/>
            <person name="Wei L."/>
        </authorList>
    </citation>
    <scope>NUCLEOTIDE SEQUENCE</scope>
    <source>
        <strain evidence="3">G02</strain>
        <tissue evidence="3">Leaf</tissue>
    </source>
</reference>
<dbReference type="InterPro" id="IPR046960">
    <property type="entry name" value="PPR_At4g14850-like_plant"/>
</dbReference>
<dbReference type="PANTHER" id="PTHR47926">
    <property type="entry name" value="PENTATRICOPEPTIDE REPEAT-CONTAINING PROTEIN"/>
    <property type="match status" value="1"/>
</dbReference>
<evidence type="ECO:0000256" key="2">
    <source>
        <dbReference type="PROSITE-ProRule" id="PRU00708"/>
    </source>
</evidence>
<accession>A0AAW2MYN4</accession>
<dbReference type="InterPro" id="IPR002885">
    <property type="entry name" value="PPR_rpt"/>
</dbReference>
<name>A0AAW2MYN4_SESRA</name>
<organism evidence="3">
    <name type="scientific">Sesamum radiatum</name>
    <name type="common">Black benniseed</name>
    <dbReference type="NCBI Taxonomy" id="300843"/>
    <lineage>
        <taxon>Eukaryota</taxon>
        <taxon>Viridiplantae</taxon>
        <taxon>Streptophyta</taxon>
        <taxon>Embryophyta</taxon>
        <taxon>Tracheophyta</taxon>
        <taxon>Spermatophyta</taxon>
        <taxon>Magnoliopsida</taxon>
        <taxon>eudicotyledons</taxon>
        <taxon>Gunneridae</taxon>
        <taxon>Pentapetalae</taxon>
        <taxon>asterids</taxon>
        <taxon>lamiids</taxon>
        <taxon>Lamiales</taxon>
        <taxon>Pedaliaceae</taxon>
        <taxon>Sesamum</taxon>
    </lineage>
</organism>
<dbReference type="GO" id="GO:0003723">
    <property type="term" value="F:RNA binding"/>
    <property type="evidence" value="ECO:0007669"/>
    <property type="project" value="InterPro"/>
</dbReference>
<gene>
    <name evidence="3" type="ORF">Sradi_4802300</name>
</gene>
<evidence type="ECO:0000313" key="3">
    <source>
        <dbReference type="EMBL" id="KAL0335904.1"/>
    </source>
</evidence>
<feature type="repeat" description="PPR" evidence="2">
    <location>
        <begin position="215"/>
        <end position="249"/>
    </location>
</feature>
<evidence type="ECO:0000256" key="1">
    <source>
        <dbReference type="ARBA" id="ARBA00022737"/>
    </source>
</evidence>
<proteinExistence type="predicted"/>
<protein>
    <submittedName>
        <fullName evidence="3">Pentatricopeptide repeat-containing protein, chloroplastic</fullName>
    </submittedName>
</protein>
<dbReference type="PROSITE" id="PS51375">
    <property type="entry name" value="PPR"/>
    <property type="match status" value="2"/>
</dbReference>
<reference evidence="3" key="2">
    <citation type="journal article" date="2024" name="Plant">
        <title>Genomic evolution and insights into agronomic trait innovations of Sesamum species.</title>
        <authorList>
            <person name="Miao H."/>
            <person name="Wang L."/>
            <person name="Qu L."/>
            <person name="Liu H."/>
            <person name="Sun Y."/>
            <person name="Le M."/>
            <person name="Wang Q."/>
            <person name="Wei S."/>
            <person name="Zheng Y."/>
            <person name="Lin W."/>
            <person name="Duan Y."/>
            <person name="Cao H."/>
            <person name="Xiong S."/>
            <person name="Wang X."/>
            <person name="Wei L."/>
            <person name="Li C."/>
            <person name="Ma Q."/>
            <person name="Ju M."/>
            <person name="Zhao R."/>
            <person name="Li G."/>
            <person name="Mu C."/>
            <person name="Tian Q."/>
            <person name="Mei H."/>
            <person name="Zhang T."/>
            <person name="Gao T."/>
            <person name="Zhang H."/>
        </authorList>
    </citation>
    <scope>NUCLEOTIDE SEQUENCE</scope>
    <source>
        <strain evidence="3">G02</strain>
    </source>
</reference>
<dbReference type="InterPro" id="IPR011990">
    <property type="entry name" value="TPR-like_helical_dom_sf"/>
</dbReference>
<dbReference type="Pfam" id="PF01535">
    <property type="entry name" value="PPR"/>
    <property type="match status" value="3"/>
</dbReference>
<dbReference type="AlphaFoldDB" id="A0AAW2MYN4"/>
<dbReference type="NCBIfam" id="TIGR00756">
    <property type="entry name" value="PPR"/>
    <property type="match status" value="3"/>
</dbReference>
<comment type="caution">
    <text evidence="3">The sequence shown here is derived from an EMBL/GenBank/DDBJ whole genome shotgun (WGS) entry which is preliminary data.</text>
</comment>
<dbReference type="GO" id="GO:0009451">
    <property type="term" value="P:RNA modification"/>
    <property type="evidence" value="ECO:0007669"/>
    <property type="project" value="InterPro"/>
</dbReference>
<feature type="repeat" description="PPR" evidence="2">
    <location>
        <begin position="120"/>
        <end position="154"/>
    </location>
</feature>
<dbReference type="Gene3D" id="1.25.40.10">
    <property type="entry name" value="Tetratricopeptide repeat domain"/>
    <property type="match status" value="2"/>
</dbReference>
<sequence length="308" mass="34321">MAALQLLNSAFSQSSLPHTDKLSNIRTADYTQIPSWVSLKSSNLSLKTPDMQHGKLENVHLVSLSRQDKLKEAHEFLLEMDRCNVPVAPQSYKHLLEACSNLRSLDFGKLIHQRLGKDPPAFLVNSVLQMYCDCGSFDDARKVFDEMGQRTLVSWVIIISAYAHGGLLEDALELFLRIQDSDLKANPSIYISLLKSFVDSSCLGIGKQIHCQEKNAVSWTTMMVGCTQADRHEDTLEYFKRMVNEDVGLDEFVFSITLKACAALDDQKMGEQVHGLIVKLGLENEVSVGTPVVDFYVKCGDVESATSI</sequence>
<keyword evidence="1" id="KW-0677">Repeat</keyword>